<dbReference type="KEGG" id="phal:H9I45_10795"/>
<dbReference type="AlphaFoldDB" id="A0A7L8ACV7"/>
<gene>
    <name evidence="1" type="ORF">H9I45_10795</name>
</gene>
<sequence>MNTFTQQYQTAKSNSKKFMKNGQISAYLNALSEMNKYKRLMVAVVSN</sequence>
<evidence type="ECO:0000313" key="2">
    <source>
        <dbReference type="Proteomes" id="UP000516764"/>
    </source>
</evidence>
<dbReference type="RefSeq" id="WP_176397511.1">
    <property type="nucleotide sequence ID" value="NZ_CP061813.1"/>
</dbReference>
<evidence type="ECO:0000313" key="1">
    <source>
        <dbReference type="EMBL" id="QOD59835.1"/>
    </source>
</evidence>
<name>A0A7L8ACV7_9FLAO</name>
<accession>A0A7L8ACV7</accession>
<reference evidence="1 2" key="1">
    <citation type="journal article" date="2016" name="Int. J. Syst. Evol. Microbiol.">
        <title>Polaribacter haliotis sp. nov., isolated from the gut of abalone Haliotis discus hannai.</title>
        <authorList>
            <person name="Kim Y.O."/>
            <person name="Park I.S."/>
            <person name="Park S."/>
            <person name="Nam B.H."/>
            <person name="Park J.M."/>
            <person name="Kim D.G."/>
            <person name="Yoon J.H."/>
        </authorList>
    </citation>
    <scope>NUCLEOTIDE SEQUENCE [LARGE SCALE GENOMIC DNA]</scope>
    <source>
        <strain evidence="1 2">KCTC 52418</strain>
    </source>
</reference>
<proteinExistence type="predicted"/>
<dbReference type="Proteomes" id="UP000516764">
    <property type="component" value="Chromosome"/>
</dbReference>
<dbReference type="EMBL" id="CP061813">
    <property type="protein sequence ID" value="QOD59835.1"/>
    <property type="molecule type" value="Genomic_DNA"/>
</dbReference>
<keyword evidence="2" id="KW-1185">Reference proteome</keyword>
<protein>
    <submittedName>
        <fullName evidence="1">Uncharacterized protein</fullName>
    </submittedName>
</protein>
<organism evidence="1 2">
    <name type="scientific">Polaribacter haliotis</name>
    <dbReference type="NCBI Taxonomy" id="1888915"/>
    <lineage>
        <taxon>Bacteria</taxon>
        <taxon>Pseudomonadati</taxon>
        <taxon>Bacteroidota</taxon>
        <taxon>Flavobacteriia</taxon>
        <taxon>Flavobacteriales</taxon>
        <taxon>Flavobacteriaceae</taxon>
    </lineage>
</organism>